<reference evidence="5" key="2">
    <citation type="submission" date="2021-02" db="EMBL/GenBank/DDBJ databases">
        <title>Aspergillus chevalieri M1 genome sequence.</title>
        <authorList>
            <person name="Kadooka C."/>
            <person name="Mori K."/>
            <person name="Futagami T."/>
        </authorList>
    </citation>
    <scope>NUCLEOTIDE SEQUENCE</scope>
    <source>
        <strain evidence="5">M1</strain>
    </source>
</reference>
<dbReference type="Gene3D" id="1.10.238.10">
    <property type="entry name" value="EF-hand"/>
    <property type="match status" value="1"/>
</dbReference>
<dbReference type="SUPFAM" id="SSF47473">
    <property type="entry name" value="EF-hand"/>
    <property type="match status" value="1"/>
</dbReference>
<feature type="compositionally biased region" description="Basic and acidic residues" evidence="2">
    <location>
        <begin position="47"/>
        <end position="58"/>
    </location>
</feature>
<dbReference type="KEGG" id="ache:ACHE_40687A"/>
<dbReference type="InterPro" id="IPR011992">
    <property type="entry name" value="EF-hand-dom_pair"/>
</dbReference>
<dbReference type="InterPro" id="IPR006685">
    <property type="entry name" value="MscS_channel_2nd"/>
</dbReference>
<dbReference type="Proteomes" id="UP000637239">
    <property type="component" value="Chromosome 4"/>
</dbReference>
<evidence type="ECO:0000256" key="3">
    <source>
        <dbReference type="SAM" id="Phobius"/>
    </source>
</evidence>
<organism evidence="5 6">
    <name type="scientific">Aspergillus chevalieri</name>
    <name type="common">Eurotium chevalieri</name>
    <dbReference type="NCBI Taxonomy" id="182096"/>
    <lineage>
        <taxon>Eukaryota</taxon>
        <taxon>Fungi</taxon>
        <taxon>Dikarya</taxon>
        <taxon>Ascomycota</taxon>
        <taxon>Pezizomycotina</taxon>
        <taxon>Eurotiomycetes</taxon>
        <taxon>Eurotiomycetidae</taxon>
        <taxon>Eurotiales</taxon>
        <taxon>Aspergillaceae</taxon>
        <taxon>Aspergillus</taxon>
        <taxon>Aspergillus subgen. Aspergillus</taxon>
    </lineage>
</organism>
<dbReference type="AlphaFoldDB" id="A0A7R7VNV7"/>
<dbReference type="GeneID" id="66982482"/>
<dbReference type="InterPro" id="IPR058650">
    <property type="entry name" value="Msy1/2-like"/>
</dbReference>
<dbReference type="GO" id="GO:0006874">
    <property type="term" value="P:intracellular calcium ion homeostasis"/>
    <property type="evidence" value="ECO:0007669"/>
    <property type="project" value="TreeGrafter"/>
</dbReference>
<sequence>MTRPGIAQKRLTSHRFHQIPETPAENESMIVNDVTIDIPLNEEDGHEYDHSQYGHGQEHQQQTQNREHRNQQHDQDRTDAHSKSDSLSFFRHHGSVSNDEEGSEKTHLVPDCDASSTGRRRKSKNRRANNPHTNHMFNFNSSEDHTEPPSSANLTRLHCLYKSLINSSIIIRYLVYIMPFAILIAIPIIVGATATPYATVGGVKLYWFFAWIEVVWLSLWVCKILARGLPYVFQSLWGVLSPGNRRYALVLRTLEIPISLVGWTGVSLITFFPIMTYNPVQKAHGDTNPKSWEKSVKDILFALFVCSLIFLTEKTMILLISINYHRNQFDARIKKSKRHVQLLSTLYEASRTMFPMYCKEFYDEDAFICDSMLAAAGGTASSNSSFLRGRAGIIQNVGQNVNRFADQITEAFGNVAQEITGKHVFNPTAPHSIVTQALERRKSSEALARRLWMSFVIEGREALFLEDIAEVLGAGREGEAEEAFQLLDRDGNGDISLDEIILGVKEIGRMRRALHHSLHDVDQAIQVLDNLLLTVAGIVGVLVFVSFVTTGFGTVIAAGATSLLSLSFIFSTTAQEVLGSCIFLFVKHPFDVGDRVDINGRSYMVERISLLFTVFHCISDHRITQTSNATLNTLWIDNITRADAMHENLTISVNFNTTFADIQSLRGEMEAFVRNKENCRDFQPHVDLDVLGVGDDTDRLQLCVDIRHKSNWANESVRASRRSKFMCALVLAMKKLRIRGPGDDSIPSPEDEQPPAPSINTENSTDKRGSDTSGQIRAAQEQGQSTAHLMVPHKVSPAPTEARTTGYDKSPASTNSSASSFLFHRRSIPSRQNTDTGRRPVTTTAASVSEFPDDTYQTPATSPERMRHANTDVSMRYNTSTSAQQIISRGSSTGHRSRSTNPSEVNDNDHESNSPYQARYRPFSYQAYPGGASVGVEANGEPMPPEHSEPVMQGSSYYYPYSHTETRYQPYRENGQGDSGAPVYDEVFGPAQGEREGQEEQLQELLKLPSGLEYSDNESGHGRDPVSPLPPSPAGHSNGSRAGSEEQGIGKPRGPR</sequence>
<feature type="compositionally biased region" description="Polar residues" evidence="2">
    <location>
        <begin position="131"/>
        <end position="141"/>
    </location>
</feature>
<dbReference type="Pfam" id="PF00924">
    <property type="entry name" value="MS_channel_2nd"/>
    <property type="match status" value="1"/>
</dbReference>
<feature type="transmembrane region" description="Helical" evidence="3">
    <location>
        <begin position="531"/>
        <end position="557"/>
    </location>
</feature>
<dbReference type="PROSITE" id="PS00018">
    <property type="entry name" value="EF_HAND_1"/>
    <property type="match status" value="1"/>
</dbReference>
<dbReference type="GO" id="GO:0005509">
    <property type="term" value="F:calcium ion binding"/>
    <property type="evidence" value="ECO:0007669"/>
    <property type="project" value="InterPro"/>
</dbReference>
<feature type="region of interest" description="Disordered" evidence="2">
    <location>
        <begin position="739"/>
        <end position="916"/>
    </location>
</feature>
<dbReference type="SUPFAM" id="SSF50182">
    <property type="entry name" value="Sm-like ribonucleoproteins"/>
    <property type="match status" value="1"/>
</dbReference>
<accession>A0A7R7VNV7</accession>
<feature type="transmembrane region" description="Helical" evidence="3">
    <location>
        <begin position="173"/>
        <end position="194"/>
    </location>
</feature>
<keyword evidence="3" id="KW-1133">Transmembrane helix</keyword>
<keyword evidence="3" id="KW-0812">Transmembrane</keyword>
<feature type="region of interest" description="Disordered" evidence="2">
    <location>
        <begin position="44"/>
        <end position="148"/>
    </location>
</feature>
<keyword evidence="6" id="KW-1185">Reference proteome</keyword>
<feature type="domain" description="EF-hand" evidence="4">
    <location>
        <begin position="475"/>
        <end position="510"/>
    </location>
</feature>
<gene>
    <name evidence="5" type="ORF">ACHE_40687A</name>
</gene>
<evidence type="ECO:0000313" key="5">
    <source>
        <dbReference type="EMBL" id="BCR88123.1"/>
    </source>
</evidence>
<feature type="transmembrane region" description="Helical" evidence="3">
    <location>
        <begin position="299"/>
        <end position="324"/>
    </location>
</feature>
<feature type="compositionally biased region" description="Polar residues" evidence="2">
    <location>
        <begin position="871"/>
        <end position="887"/>
    </location>
</feature>
<dbReference type="EMBL" id="AP024419">
    <property type="protein sequence ID" value="BCR88123.1"/>
    <property type="molecule type" value="Genomic_DNA"/>
</dbReference>
<dbReference type="InterPro" id="IPR018247">
    <property type="entry name" value="EF_Hand_1_Ca_BS"/>
</dbReference>
<dbReference type="GO" id="GO:0005262">
    <property type="term" value="F:calcium channel activity"/>
    <property type="evidence" value="ECO:0007669"/>
    <property type="project" value="TreeGrafter"/>
</dbReference>
<evidence type="ECO:0000256" key="2">
    <source>
        <dbReference type="SAM" id="MobiDB-lite"/>
    </source>
</evidence>
<protein>
    <recommendedName>
        <fullName evidence="4">EF-hand domain-containing protein</fullName>
    </recommendedName>
</protein>
<feature type="transmembrane region" description="Helical" evidence="3">
    <location>
        <begin position="247"/>
        <end position="272"/>
    </location>
</feature>
<keyword evidence="3" id="KW-0472">Membrane</keyword>
<dbReference type="PROSITE" id="PS50222">
    <property type="entry name" value="EF_HAND_2"/>
    <property type="match status" value="1"/>
</dbReference>
<dbReference type="Pfam" id="PF25886">
    <property type="entry name" value="Msy1"/>
    <property type="match status" value="1"/>
</dbReference>
<evidence type="ECO:0000256" key="1">
    <source>
        <dbReference type="ARBA" id="ARBA00022837"/>
    </source>
</evidence>
<feature type="compositionally biased region" description="Basic and acidic residues" evidence="2">
    <location>
        <begin position="65"/>
        <end position="84"/>
    </location>
</feature>
<name>A0A7R7VNV7_ASPCH</name>
<feature type="region of interest" description="Disordered" evidence="2">
    <location>
        <begin position="932"/>
        <end position="1056"/>
    </location>
</feature>
<proteinExistence type="predicted"/>
<feature type="compositionally biased region" description="Basic residues" evidence="2">
    <location>
        <begin position="118"/>
        <end position="129"/>
    </location>
</feature>
<reference evidence="5" key="1">
    <citation type="submission" date="2021-01" db="EMBL/GenBank/DDBJ databases">
        <authorList>
            <consortium name="Aspergillus chevalieri M1 genome sequencing consortium"/>
            <person name="Kazuki M."/>
            <person name="Futagami T."/>
        </authorList>
    </citation>
    <scope>NUCLEOTIDE SEQUENCE</scope>
    <source>
        <strain evidence="5">M1</strain>
    </source>
</reference>
<feature type="compositionally biased region" description="Polar residues" evidence="2">
    <location>
        <begin position="829"/>
        <end position="847"/>
    </location>
</feature>
<dbReference type="InterPro" id="IPR010920">
    <property type="entry name" value="LSM_dom_sf"/>
</dbReference>
<dbReference type="InterPro" id="IPR002048">
    <property type="entry name" value="EF_hand_dom"/>
</dbReference>
<feature type="transmembrane region" description="Helical" evidence="3">
    <location>
        <begin position="206"/>
        <end position="226"/>
    </location>
</feature>
<feature type="compositionally biased region" description="Polar residues" evidence="2">
    <location>
        <begin position="771"/>
        <end position="787"/>
    </location>
</feature>
<dbReference type="SMART" id="SM00054">
    <property type="entry name" value="EFh"/>
    <property type="match status" value="1"/>
</dbReference>
<dbReference type="RefSeq" id="XP_043136645.1">
    <property type="nucleotide sequence ID" value="XM_043278914.1"/>
</dbReference>
<dbReference type="PANTHER" id="PTHR31323">
    <property type="entry name" value="MECHANOSENSITIVE ION CHANNEL PROTEIN MSY2"/>
    <property type="match status" value="1"/>
</dbReference>
<keyword evidence="1" id="KW-0106">Calcium</keyword>
<evidence type="ECO:0000313" key="6">
    <source>
        <dbReference type="Proteomes" id="UP000637239"/>
    </source>
</evidence>
<dbReference type="PANTHER" id="PTHR31323:SF14">
    <property type="entry name" value="MECHANOSENSITIVE ION CHANNEL PROTEIN MSY2"/>
    <property type="match status" value="1"/>
</dbReference>
<evidence type="ECO:0000259" key="4">
    <source>
        <dbReference type="PROSITE" id="PS50222"/>
    </source>
</evidence>
<feature type="region of interest" description="Disordered" evidence="2">
    <location>
        <begin position="1"/>
        <end position="32"/>
    </location>
</feature>
<feature type="compositionally biased region" description="Low complexity" evidence="2">
    <location>
        <begin position="810"/>
        <end position="820"/>
    </location>
</feature>
<dbReference type="GO" id="GO:0016020">
    <property type="term" value="C:membrane"/>
    <property type="evidence" value="ECO:0007669"/>
    <property type="project" value="InterPro"/>
</dbReference>